<evidence type="ECO:0000313" key="2">
    <source>
        <dbReference type="EMBL" id="MBX62648.1"/>
    </source>
</evidence>
<protein>
    <submittedName>
        <fullName evidence="2">Uncharacterized protein</fullName>
    </submittedName>
</protein>
<evidence type="ECO:0000256" key="1">
    <source>
        <dbReference type="SAM" id="Phobius"/>
    </source>
</evidence>
<dbReference type="EMBL" id="GGEC01082164">
    <property type="protein sequence ID" value="MBX62648.1"/>
    <property type="molecule type" value="Transcribed_RNA"/>
</dbReference>
<name>A0A2P2Q6P2_RHIMU</name>
<feature type="transmembrane region" description="Helical" evidence="1">
    <location>
        <begin position="6"/>
        <end position="25"/>
    </location>
</feature>
<reference evidence="2" key="1">
    <citation type="submission" date="2018-02" db="EMBL/GenBank/DDBJ databases">
        <title>Rhizophora mucronata_Transcriptome.</title>
        <authorList>
            <person name="Meera S.P."/>
            <person name="Sreeshan A."/>
            <person name="Augustine A."/>
        </authorList>
    </citation>
    <scope>NUCLEOTIDE SEQUENCE</scope>
    <source>
        <tissue evidence="2">Leaf</tissue>
    </source>
</reference>
<keyword evidence="1" id="KW-0812">Transmembrane</keyword>
<dbReference type="AlphaFoldDB" id="A0A2P2Q6P2"/>
<accession>A0A2P2Q6P2</accession>
<keyword evidence="1" id="KW-0472">Membrane</keyword>
<proteinExistence type="predicted"/>
<keyword evidence="1" id="KW-1133">Transmembrane helix</keyword>
<organism evidence="2">
    <name type="scientific">Rhizophora mucronata</name>
    <name type="common">Asiatic mangrove</name>
    <dbReference type="NCBI Taxonomy" id="61149"/>
    <lineage>
        <taxon>Eukaryota</taxon>
        <taxon>Viridiplantae</taxon>
        <taxon>Streptophyta</taxon>
        <taxon>Embryophyta</taxon>
        <taxon>Tracheophyta</taxon>
        <taxon>Spermatophyta</taxon>
        <taxon>Magnoliopsida</taxon>
        <taxon>eudicotyledons</taxon>
        <taxon>Gunneridae</taxon>
        <taxon>Pentapetalae</taxon>
        <taxon>rosids</taxon>
        <taxon>fabids</taxon>
        <taxon>Malpighiales</taxon>
        <taxon>Rhizophoraceae</taxon>
        <taxon>Rhizophora</taxon>
    </lineage>
</organism>
<sequence>MVQSEPNLHLETLAAWLLIFLGFAISTG</sequence>